<dbReference type="OrthoDB" id="9764363at2"/>
<dbReference type="NCBIfam" id="TIGR00705">
    <property type="entry name" value="SppA_67K"/>
    <property type="match status" value="1"/>
</dbReference>
<keyword evidence="4 10" id="KW-0378">Hydrolase</keyword>
<dbReference type="InterPro" id="IPR002142">
    <property type="entry name" value="Peptidase_S49"/>
</dbReference>
<feature type="domain" description="Peptidase S49" evidence="9">
    <location>
        <begin position="135"/>
        <end position="291"/>
    </location>
</feature>
<dbReference type="NCBIfam" id="TIGR00706">
    <property type="entry name" value="SppA_dom"/>
    <property type="match status" value="1"/>
</dbReference>
<evidence type="ECO:0000313" key="11">
    <source>
        <dbReference type="Proteomes" id="UP000092713"/>
    </source>
</evidence>
<keyword evidence="8" id="KW-1133">Transmembrane helix</keyword>
<accession>A0A1A7BTQ5</accession>
<comment type="similarity">
    <text evidence="2">Belongs to the peptidase S49 family.</text>
</comment>
<dbReference type="EMBL" id="LOCQ01000062">
    <property type="protein sequence ID" value="OBV36926.1"/>
    <property type="molecule type" value="Genomic_DNA"/>
</dbReference>
<dbReference type="PATRIC" id="fig|1747903.4.peg.418"/>
<protein>
    <submittedName>
        <fullName evidence="10">Protease-4</fullName>
        <ecNumber evidence="10">3.4.21.-</ecNumber>
    </submittedName>
</protein>
<name>A0A1A7BTQ5_9BURK</name>
<keyword evidence="5" id="KW-0720">Serine protease</keyword>
<evidence type="ECO:0000256" key="5">
    <source>
        <dbReference type="ARBA" id="ARBA00022825"/>
    </source>
</evidence>
<comment type="subcellular location">
    <subcellularLocation>
        <location evidence="1">Membrane</location>
    </subcellularLocation>
</comment>
<dbReference type="GO" id="GO:0008236">
    <property type="term" value="F:serine-type peptidase activity"/>
    <property type="evidence" value="ECO:0007669"/>
    <property type="project" value="UniProtKB-KW"/>
</dbReference>
<keyword evidence="8" id="KW-0812">Transmembrane</keyword>
<dbReference type="SUPFAM" id="SSF52096">
    <property type="entry name" value="ClpP/crotonase"/>
    <property type="match status" value="2"/>
</dbReference>
<proteinExistence type="inferred from homology"/>
<keyword evidence="6 8" id="KW-0472">Membrane</keyword>
<dbReference type="PANTHER" id="PTHR33209:SF1">
    <property type="entry name" value="PEPTIDASE S49 DOMAIN-CONTAINING PROTEIN"/>
    <property type="match status" value="1"/>
</dbReference>
<dbReference type="Gene3D" id="3.90.226.10">
    <property type="entry name" value="2-enoyl-CoA Hydratase, Chain A, domain 1"/>
    <property type="match status" value="4"/>
</dbReference>
<dbReference type="AlphaFoldDB" id="A0A1A7BTQ5"/>
<dbReference type="EC" id="3.4.21.-" evidence="10"/>
<reference evidence="10 11" key="1">
    <citation type="submission" date="2016-04" db="EMBL/GenBank/DDBJ databases">
        <title>Draft genome sequence of Janthinobacterium psychrotolerans sp. nov., isolated from freshwater sediments in Denmark.</title>
        <authorList>
            <person name="Gong X."/>
            <person name="Skrivergaard S."/>
            <person name="Korsgaard B.S."/>
            <person name="Schreiber L."/>
            <person name="Marshall I.P."/>
            <person name="Finster K."/>
            <person name="Schramm A."/>
        </authorList>
    </citation>
    <scope>NUCLEOTIDE SEQUENCE [LARGE SCALE GENOMIC DNA]</scope>
    <source>
        <strain evidence="10 11">S3-2</strain>
    </source>
</reference>
<dbReference type="Pfam" id="PF01343">
    <property type="entry name" value="Peptidase_S49"/>
    <property type="match status" value="2"/>
</dbReference>
<feature type="active site" description="Nucleophile" evidence="7">
    <location>
        <position position="404"/>
    </location>
</feature>
<dbReference type="CDD" id="cd07018">
    <property type="entry name" value="S49_SppA_67K_type"/>
    <property type="match status" value="1"/>
</dbReference>
<keyword evidence="11" id="KW-1185">Reference proteome</keyword>
<dbReference type="InterPro" id="IPR004635">
    <property type="entry name" value="Pept_S49_SppA"/>
</dbReference>
<keyword evidence="3 10" id="KW-0645">Protease</keyword>
<dbReference type="InterPro" id="IPR029045">
    <property type="entry name" value="ClpP/crotonase-like_dom_sf"/>
</dbReference>
<dbReference type="InterPro" id="IPR004634">
    <property type="entry name" value="Pept_S49_pIV"/>
</dbReference>
<dbReference type="RefSeq" id="WP_065310687.1">
    <property type="nucleotide sequence ID" value="NZ_LOCQ01000062.1"/>
</dbReference>
<evidence type="ECO:0000313" key="10">
    <source>
        <dbReference type="EMBL" id="OBV36926.1"/>
    </source>
</evidence>
<evidence type="ECO:0000256" key="2">
    <source>
        <dbReference type="ARBA" id="ARBA00008683"/>
    </source>
</evidence>
<dbReference type="GO" id="GO:0006465">
    <property type="term" value="P:signal peptide processing"/>
    <property type="evidence" value="ECO:0007669"/>
    <property type="project" value="InterPro"/>
</dbReference>
<dbReference type="CDD" id="cd07023">
    <property type="entry name" value="S49_Sppa_N_C"/>
    <property type="match status" value="1"/>
</dbReference>
<dbReference type="STRING" id="1747903.ASR47_1001404"/>
<dbReference type="GO" id="GO:0016020">
    <property type="term" value="C:membrane"/>
    <property type="evidence" value="ECO:0007669"/>
    <property type="project" value="UniProtKB-SubCell"/>
</dbReference>
<evidence type="ECO:0000256" key="6">
    <source>
        <dbReference type="ARBA" id="ARBA00023136"/>
    </source>
</evidence>
<organism evidence="10 11">
    <name type="scientific">Janthinobacterium psychrotolerans</name>
    <dbReference type="NCBI Taxonomy" id="1747903"/>
    <lineage>
        <taxon>Bacteria</taxon>
        <taxon>Pseudomonadati</taxon>
        <taxon>Pseudomonadota</taxon>
        <taxon>Betaproteobacteria</taxon>
        <taxon>Burkholderiales</taxon>
        <taxon>Oxalobacteraceae</taxon>
        <taxon>Janthinobacterium</taxon>
    </lineage>
</organism>
<evidence type="ECO:0000256" key="7">
    <source>
        <dbReference type="PIRSR" id="PIRSR001217-1"/>
    </source>
</evidence>
<evidence type="ECO:0000256" key="8">
    <source>
        <dbReference type="SAM" id="Phobius"/>
    </source>
</evidence>
<sequence length="624" mass="66292">MSLNPFPPLRRGLGAFWRALDATRRAVFNLIFLLIVIAILIAIFGGGAKPLQDKTTLVLDLQGPLVEETPGGVREAVLANVSGDVKKTVQLRDVLAVLDTAAKDKNIGAMVLLLDELEGGGQASLREVAAGIERFRASGKKVTAWGSNYNQRQYLLASKADEVFVHPMGGVVLEGFGRYRNYYRDALDKVGVTVNLLKVGTYKSFAEPFIANGPSDAAAEADRYLNNGLWTTYTTDVEKARKLPAGAVMAAIDKLPELIEATGGDLAKASLNAKLVDGLKTRDEIRKLMMERGAKDEDGNNFRQVSYSDYLAGLHPAMVGDAVGVVIASGEIGDGVAPAGSIGGLSTSRLIRQAREDKSIKAVVLRIDSPGGSAFGSELIRRELELTRAAGKPVVVSMGNVAASGGYWISTSSDEVIADAATITGSIGVFAILPTAEKVIDKLGIHTAGAPTTWLADAGNPLRPLDPRFAQVIQGSINHVYGDFINIAAKARKTTPEKINEVAQGRVWTGLQAKDRNLVDRIGSYRDALASAAKRAKLGEDYRVAYIERETSTVDRVLGMFGAKAMASLGLGEHVKLGLAATGLPPQAALGVANDLAWLSGITSERKPFMALTHCLCTNPMGGK</sequence>
<dbReference type="InterPro" id="IPR047272">
    <property type="entry name" value="S49_SppA_C"/>
</dbReference>
<evidence type="ECO:0000256" key="1">
    <source>
        <dbReference type="ARBA" id="ARBA00004370"/>
    </source>
</evidence>
<comment type="caution">
    <text evidence="10">The sequence shown here is derived from an EMBL/GenBank/DDBJ whole genome shotgun (WGS) entry which is preliminary data.</text>
</comment>
<evidence type="ECO:0000256" key="4">
    <source>
        <dbReference type="ARBA" id="ARBA00022801"/>
    </source>
</evidence>
<dbReference type="PIRSF" id="PIRSF001217">
    <property type="entry name" value="Protease_4_SppA"/>
    <property type="match status" value="1"/>
</dbReference>
<dbReference type="InterPro" id="IPR047217">
    <property type="entry name" value="S49_SppA_67K_type_N"/>
</dbReference>
<feature type="active site" description="Proton donor/acceptor" evidence="7">
    <location>
        <position position="203"/>
    </location>
</feature>
<evidence type="ECO:0000256" key="3">
    <source>
        <dbReference type="ARBA" id="ARBA00022670"/>
    </source>
</evidence>
<feature type="transmembrane region" description="Helical" evidence="8">
    <location>
        <begin position="26"/>
        <end position="48"/>
    </location>
</feature>
<dbReference type="PANTHER" id="PTHR33209">
    <property type="entry name" value="PROTEASE 4"/>
    <property type="match status" value="1"/>
</dbReference>
<gene>
    <name evidence="10" type="ORF">ASR47_1001404</name>
</gene>
<evidence type="ECO:0000259" key="9">
    <source>
        <dbReference type="Pfam" id="PF01343"/>
    </source>
</evidence>
<dbReference type="Proteomes" id="UP000092713">
    <property type="component" value="Unassembled WGS sequence"/>
</dbReference>
<feature type="domain" description="Peptidase S49" evidence="9">
    <location>
        <begin position="388"/>
        <end position="538"/>
    </location>
</feature>